<feature type="compositionally biased region" description="Low complexity" evidence="1">
    <location>
        <begin position="174"/>
        <end position="190"/>
    </location>
</feature>
<feature type="region of interest" description="Disordered" evidence="1">
    <location>
        <begin position="1"/>
        <end position="33"/>
    </location>
</feature>
<reference evidence="2" key="2">
    <citation type="submission" date="2004-10" db="EMBL/GenBank/DDBJ databases">
        <title>Chromosome-wide comparison between domesticated rice subspecies indica and japonica.</title>
        <authorList>
            <person name="Han B."/>
        </authorList>
    </citation>
    <scope>NUCLEOTIDE SEQUENCE</scope>
</reference>
<organism evidence="2">
    <name type="scientific">Oryza sativa</name>
    <name type="common">Rice</name>
    <dbReference type="NCBI Taxonomy" id="4530"/>
    <lineage>
        <taxon>Eukaryota</taxon>
        <taxon>Viridiplantae</taxon>
        <taxon>Streptophyta</taxon>
        <taxon>Embryophyta</taxon>
        <taxon>Tracheophyta</taxon>
        <taxon>Spermatophyta</taxon>
        <taxon>Magnoliopsida</taxon>
        <taxon>Liliopsida</taxon>
        <taxon>Poales</taxon>
        <taxon>Poaceae</taxon>
        <taxon>BOP clade</taxon>
        <taxon>Oryzoideae</taxon>
        <taxon>Oryzeae</taxon>
        <taxon>Oryzinae</taxon>
        <taxon>Oryza</taxon>
    </lineage>
</organism>
<reference evidence="2" key="1">
    <citation type="journal article" date="2002" name="Nature">
        <title>Sequence and analysis of rice chromosome 4.</title>
        <authorList>
            <person name="Feng Q."/>
            <person name="Zhang Y."/>
            <person name="Hao P."/>
            <person name="Wang S."/>
            <person name="Fu G."/>
            <person name="Huang Y."/>
            <person name="Li Y."/>
            <person name="Zhu J."/>
            <person name="Liu Y."/>
            <person name="Hu X."/>
            <person name="Jia P."/>
            <person name="Zhang Y."/>
            <person name="Zhao Q."/>
            <person name="Ying K."/>
            <person name="Yu S."/>
            <person name="Tang Y."/>
            <person name="Weng Q."/>
            <person name="Zhang L."/>
            <person name="Lu Y."/>
            <person name="Mu J."/>
            <person name="Lu Y."/>
            <person name="Zhang L.S."/>
            <person name="Yu Z."/>
            <person name="Fan D."/>
            <person name="Liu X."/>
            <person name="Lu T."/>
            <person name="Li C."/>
            <person name="Wu Y."/>
            <person name="Sun T."/>
            <person name="Lei H."/>
            <person name="Li T."/>
            <person name="Hu H."/>
            <person name="Guan J."/>
            <person name="Wu M."/>
            <person name="Zhang R."/>
            <person name="Zhou B."/>
            <person name="Chen Z."/>
            <person name="Chen L."/>
            <person name="Jin Z."/>
            <person name="Wang R."/>
            <person name="Yin H."/>
            <person name="Cai Z."/>
            <person name="Ren S."/>
            <person name="Lv G."/>
            <person name="Gu W."/>
            <person name="Zhu G."/>
            <person name="Tu Y."/>
            <person name="Jia J."/>
            <person name="Zhang Y."/>
            <person name="Chen J."/>
            <person name="Kang H."/>
            <person name="Chen X."/>
            <person name="Shao C."/>
            <person name="Sun Y."/>
            <person name="Hu Q."/>
            <person name="Zhang X."/>
            <person name="Zhang W."/>
            <person name="Wang L."/>
            <person name="Ding C."/>
            <person name="Sheng H."/>
            <person name="Gu J."/>
            <person name="Chen S."/>
            <person name="Ni L."/>
            <person name="Zhu F."/>
            <person name="Chen W."/>
            <person name="Lan L."/>
            <person name="Lai Y."/>
            <person name="Cheng Z."/>
            <person name="Gu M."/>
            <person name="Jiang J."/>
            <person name="Li J."/>
            <person name="Hong G."/>
            <person name="Xue Y."/>
            <person name="Han B."/>
        </authorList>
    </citation>
    <scope>NUCLEOTIDE SEQUENCE</scope>
</reference>
<evidence type="ECO:0000256" key="1">
    <source>
        <dbReference type="SAM" id="MobiDB-lite"/>
    </source>
</evidence>
<evidence type="ECO:0000313" key="2">
    <source>
        <dbReference type="EMBL" id="CAH66584.1"/>
    </source>
</evidence>
<gene>
    <name evidence="2" type="primary">OSIGBa0111E13.2</name>
</gene>
<feature type="region of interest" description="Disordered" evidence="1">
    <location>
        <begin position="110"/>
        <end position="207"/>
    </location>
</feature>
<dbReference type="AlphaFoldDB" id="Q01KY7"/>
<name>Q01KY7_ORYSA</name>
<feature type="compositionally biased region" description="Polar residues" evidence="1">
    <location>
        <begin position="1"/>
        <end position="12"/>
    </location>
</feature>
<protein>
    <submittedName>
        <fullName evidence="2">OSIGBa0111E13.2 protein</fullName>
    </submittedName>
</protein>
<dbReference type="EMBL" id="CR855118">
    <property type="protein sequence ID" value="CAH66584.1"/>
    <property type="molecule type" value="Genomic_DNA"/>
</dbReference>
<sequence length="283" mass="29206">MDLGKSTSTNASLKKLQEDGALPGRGGMEREVGGLNSETVERRVGQLMISGPTTASDIPIPLCEKEVADREAAINVLPLTDVIGPLVDHQAVASLKEGVAQEASNAAAAAAAATSGSRPPRRGRKFTSVLGSRWKASSPTASDVSPPPPRRQKLVTLGEKWARAKAAQDGSGETSSASPTAASTDVVVAPRSREATPHGLSGDLGPVRGPPADVLSWGELQVGMGHLLEAGARGISRDIAEARTVAASACTQLEGVGLRIDEALKQECRRSSRYAGGHVLACI</sequence>
<proteinExistence type="predicted"/>
<accession>Q01KY7</accession>